<dbReference type="EMBL" id="JANBVO010000044">
    <property type="protein sequence ID" value="KAJ9134307.1"/>
    <property type="molecule type" value="Genomic_DNA"/>
</dbReference>
<evidence type="ECO:0000256" key="1">
    <source>
        <dbReference type="ARBA" id="ARBA00011079"/>
    </source>
</evidence>
<evidence type="ECO:0000256" key="4">
    <source>
        <dbReference type="ARBA" id="ARBA00022801"/>
    </source>
</evidence>
<accession>A0AA38VLW5</accession>
<reference evidence="7" key="1">
    <citation type="submission" date="2022-07" db="EMBL/GenBank/DDBJ databases">
        <title>Fungi with potential for degradation of polypropylene.</title>
        <authorList>
            <person name="Gostincar C."/>
        </authorList>
    </citation>
    <scope>NUCLEOTIDE SEQUENCE</scope>
    <source>
        <strain evidence="7">EXF-13308</strain>
    </source>
</reference>
<evidence type="ECO:0000256" key="2">
    <source>
        <dbReference type="ARBA" id="ARBA00022670"/>
    </source>
</evidence>
<keyword evidence="5" id="KW-0325">Glycoprotein</keyword>
<evidence type="ECO:0000313" key="8">
    <source>
        <dbReference type="Proteomes" id="UP001174694"/>
    </source>
</evidence>
<sequence length="608" mass="65650">MPVDHFDSSDTRVYNNRYWVNDTYYKPGGPVILYDFGEAGVDLETLAEFLAEFGGTISAPIELARALNGVVVGWEHRYYGYSHPFVLVNDTGSSLEEGTPEGGTADYEYLTVEQALEDVVFFAQNHFNKTQLNVNNTVLSGVNATQHLDPYHTPWIWVGGSYPGMRGAWLRLRNPEVIYATWASSAPVQIGPDGTAYYNSIYRALPKNCTTDIQAVAQHIDDVLSSTNDSAILDLKTAVYIANMGLYEGDSIADYAAELTEDMVARDTFDQVFNFAQSYGISSSVQIFCDYMETFDAEGYLSNSSLADSSTVVRSSVFLSNEGGAEPSDGGIVAANGDAGLEVGLAAYLYGYKRSYDDLVDSFDNVTVYSTSLTPYEDLHSWEWQVLSEIGLVQGINVSSPLHLGSKFMNVSAVRESIIEYFPVFGFDFPDEPNTTFPRSLGGWDMRPSNVMFTNGEFDPWRAFGVMSLDYDLGAPKRAVVQDVPKCGEPPSGTDVFGLLFGGAAHAEDIASIPGYPSGSIDIDNPPVRQGVELFLKAYNEWLPCFNASRTAANSGSSGSTGSGSGSGGSGGDGSSGGDDQNSAGRGAVPSVTWLATGAMLYIMFSLS</sequence>
<dbReference type="Proteomes" id="UP001174694">
    <property type="component" value="Unassembled WGS sequence"/>
</dbReference>
<keyword evidence="8" id="KW-1185">Reference proteome</keyword>
<organism evidence="7 8">
    <name type="scientific">Pleurostoma richardsiae</name>
    <dbReference type="NCBI Taxonomy" id="41990"/>
    <lineage>
        <taxon>Eukaryota</taxon>
        <taxon>Fungi</taxon>
        <taxon>Dikarya</taxon>
        <taxon>Ascomycota</taxon>
        <taxon>Pezizomycotina</taxon>
        <taxon>Sordariomycetes</taxon>
        <taxon>Sordariomycetidae</taxon>
        <taxon>Calosphaeriales</taxon>
        <taxon>Pleurostomataceae</taxon>
        <taxon>Pleurostoma</taxon>
    </lineage>
</organism>
<keyword evidence="4" id="KW-0378">Hydrolase</keyword>
<feature type="region of interest" description="Disordered" evidence="6">
    <location>
        <begin position="554"/>
        <end position="587"/>
    </location>
</feature>
<evidence type="ECO:0000256" key="6">
    <source>
        <dbReference type="SAM" id="MobiDB-lite"/>
    </source>
</evidence>
<keyword evidence="3" id="KW-0732">Signal</keyword>
<dbReference type="Pfam" id="PF05577">
    <property type="entry name" value="Peptidase_S28"/>
    <property type="match status" value="1"/>
</dbReference>
<dbReference type="GO" id="GO:0006508">
    <property type="term" value="P:proteolysis"/>
    <property type="evidence" value="ECO:0007669"/>
    <property type="project" value="UniProtKB-KW"/>
</dbReference>
<evidence type="ECO:0000256" key="5">
    <source>
        <dbReference type="ARBA" id="ARBA00023180"/>
    </source>
</evidence>
<comment type="caution">
    <text evidence="7">The sequence shown here is derived from an EMBL/GenBank/DDBJ whole genome shotgun (WGS) entry which is preliminary data.</text>
</comment>
<dbReference type="InterPro" id="IPR029058">
    <property type="entry name" value="AB_hydrolase_fold"/>
</dbReference>
<feature type="compositionally biased region" description="Gly residues" evidence="6">
    <location>
        <begin position="559"/>
        <end position="577"/>
    </location>
</feature>
<name>A0AA38VLW5_9PEZI</name>
<dbReference type="PANTHER" id="PTHR11010">
    <property type="entry name" value="PROTEASE S28 PRO-X CARBOXYPEPTIDASE-RELATED"/>
    <property type="match status" value="1"/>
</dbReference>
<dbReference type="Gene3D" id="3.40.50.1820">
    <property type="entry name" value="alpha/beta hydrolase"/>
    <property type="match status" value="2"/>
</dbReference>
<evidence type="ECO:0000313" key="7">
    <source>
        <dbReference type="EMBL" id="KAJ9134307.1"/>
    </source>
</evidence>
<dbReference type="GO" id="GO:0070008">
    <property type="term" value="F:serine-type exopeptidase activity"/>
    <property type="evidence" value="ECO:0007669"/>
    <property type="project" value="InterPro"/>
</dbReference>
<dbReference type="SUPFAM" id="SSF53474">
    <property type="entry name" value="alpha/beta-Hydrolases"/>
    <property type="match status" value="1"/>
</dbReference>
<dbReference type="PANTHER" id="PTHR11010:SF109">
    <property type="entry name" value="PEPTIDASE, FAMILY S28, PUTATIVE (AFU_ORTHOLOGUE AFUA_4G03790)-RELATED"/>
    <property type="match status" value="1"/>
</dbReference>
<gene>
    <name evidence="7" type="ORF">NKR23_g10213</name>
</gene>
<evidence type="ECO:0000256" key="3">
    <source>
        <dbReference type="ARBA" id="ARBA00022729"/>
    </source>
</evidence>
<comment type="similarity">
    <text evidence="1">Belongs to the peptidase S28 family.</text>
</comment>
<dbReference type="AlphaFoldDB" id="A0AA38VLW5"/>
<proteinExistence type="inferred from homology"/>
<dbReference type="InterPro" id="IPR008758">
    <property type="entry name" value="Peptidase_S28"/>
</dbReference>
<dbReference type="GO" id="GO:0008239">
    <property type="term" value="F:dipeptidyl-peptidase activity"/>
    <property type="evidence" value="ECO:0007669"/>
    <property type="project" value="TreeGrafter"/>
</dbReference>
<protein>
    <submittedName>
        <fullName evidence="7">Peptidase S28</fullName>
    </submittedName>
</protein>
<keyword evidence="2" id="KW-0645">Protease</keyword>